<feature type="compositionally biased region" description="Acidic residues" evidence="1">
    <location>
        <begin position="277"/>
        <end position="287"/>
    </location>
</feature>
<dbReference type="OrthoDB" id="5123492at2"/>
<feature type="region of interest" description="Disordered" evidence="1">
    <location>
        <begin position="264"/>
        <end position="304"/>
    </location>
</feature>
<gene>
    <name evidence="2" type="ORF">C9I47_0737</name>
</gene>
<dbReference type="InterPro" id="IPR029044">
    <property type="entry name" value="Nucleotide-diphossugar_trans"/>
</dbReference>
<dbReference type="AlphaFoldDB" id="A0A2U9T7H8"/>
<dbReference type="RefSeq" id="WP_111265625.1">
    <property type="nucleotide sequence ID" value="NZ_CP029843.1"/>
</dbReference>
<proteinExistence type="predicted"/>
<evidence type="ECO:0000256" key="1">
    <source>
        <dbReference type="SAM" id="MobiDB-lite"/>
    </source>
</evidence>
<protein>
    <submittedName>
        <fullName evidence="2">Glycosyltransferase</fullName>
    </submittedName>
</protein>
<organism evidence="2 3">
    <name type="scientific">Marilutibacter maris</name>
    <dbReference type="NCBI Taxonomy" id="1605891"/>
    <lineage>
        <taxon>Bacteria</taxon>
        <taxon>Pseudomonadati</taxon>
        <taxon>Pseudomonadota</taxon>
        <taxon>Gammaproteobacteria</taxon>
        <taxon>Lysobacterales</taxon>
        <taxon>Lysobacteraceae</taxon>
        <taxon>Marilutibacter</taxon>
    </lineage>
</organism>
<dbReference type="Proteomes" id="UP000249447">
    <property type="component" value="Chromosome"/>
</dbReference>
<evidence type="ECO:0000313" key="3">
    <source>
        <dbReference type="Proteomes" id="UP000249447"/>
    </source>
</evidence>
<dbReference type="GO" id="GO:0016740">
    <property type="term" value="F:transferase activity"/>
    <property type="evidence" value="ECO:0007669"/>
    <property type="project" value="UniProtKB-KW"/>
</dbReference>
<reference evidence="2 3" key="1">
    <citation type="submission" date="2018-05" db="EMBL/GenBank/DDBJ databases">
        <title>The complete genome of Lysobacter maris HZ9B, a marine bacterium antagonistic against terrestrial plant pathogens.</title>
        <authorList>
            <person name="Zhang X.-Q."/>
        </authorList>
    </citation>
    <scope>NUCLEOTIDE SEQUENCE [LARGE SCALE GENOMIC DNA]</scope>
    <source>
        <strain evidence="2 3">HZ9B</strain>
    </source>
</reference>
<sequence length="304" mass="32122">MTELPIVIVPVGADDDALDACLGALEAGTRPGTRVWLADDARIGPRGYAIVERWMAGTALQADYTRRQRAIGEVAHLDEVLAACGDADVAVLAPDAVPTPGWLGRLAGSLRADGAIATATPWCNAGEVAAWPRVGEISPLPDEPLRIARAAAAMPSACPELPAAVGHAVLIRGSARIKAGGLDTTSYGSWYAALIDLSLRLAGLGWRNVLCDTAFVGRAGEGAPFDGDMERLAVRWPDWHPRLAGFLMRDPLRESRERLAALLAEVGPPDPQRDLFWDEDDAAGTDADDGRSARMAPPKAGEGR</sequence>
<dbReference type="SUPFAM" id="SSF53448">
    <property type="entry name" value="Nucleotide-diphospho-sugar transferases"/>
    <property type="match status" value="1"/>
</dbReference>
<dbReference type="EMBL" id="CP029843">
    <property type="protein sequence ID" value="AWV06458.1"/>
    <property type="molecule type" value="Genomic_DNA"/>
</dbReference>
<dbReference type="Gene3D" id="3.90.550.10">
    <property type="entry name" value="Spore Coat Polysaccharide Biosynthesis Protein SpsA, Chain A"/>
    <property type="match status" value="1"/>
</dbReference>
<keyword evidence="2" id="KW-0808">Transferase</keyword>
<keyword evidence="3" id="KW-1185">Reference proteome</keyword>
<dbReference type="KEGG" id="lmb:C9I47_0737"/>
<accession>A0A2U9T7H8</accession>
<evidence type="ECO:0000313" key="2">
    <source>
        <dbReference type="EMBL" id="AWV06458.1"/>
    </source>
</evidence>
<name>A0A2U9T7H8_9GAMM</name>